<keyword evidence="2" id="KW-0238">DNA-binding</keyword>
<evidence type="ECO:0000259" key="4">
    <source>
        <dbReference type="PROSITE" id="PS50043"/>
    </source>
</evidence>
<accession>A0A0W0TTH7</accession>
<evidence type="ECO:0000256" key="1">
    <source>
        <dbReference type="ARBA" id="ARBA00023015"/>
    </source>
</evidence>
<dbReference type="Gene3D" id="1.10.10.10">
    <property type="entry name" value="Winged helix-like DNA-binding domain superfamily/Winged helix DNA-binding domain"/>
    <property type="match status" value="1"/>
</dbReference>
<evidence type="ECO:0000256" key="3">
    <source>
        <dbReference type="ARBA" id="ARBA00023163"/>
    </source>
</evidence>
<gene>
    <name evidence="5" type="primary">luxR_3</name>
    <name evidence="6" type="synonym">luxR_7</name>
    <name evidence="5" type="ORF">Lfee_1494</name>
    <name evidence="6" type="ORF">NCTC12022_03558</name>
</gene>
<dbReference type="EMBL" id="UASS01000040">
    <property type="protein sequence ID" value="SPX62791.1"/>
    <property type="molecule type" value="Genomic_DNA"/>
</dbReference>
<dbReference type="PROSITE" id="PS50043">
    <property type="entry name" value="HTH_LUXR_2"/>
    <property type="match status" value="1"/>
</dbReference>
<dbReference type="InterPro" id="IPR000792">
    <property type="entry name" value="Tscrpt_reg_LuxR_C"/>
</dbReference>
<dbReference type="PANTHER" id="PTHR44688">
    <property type="entry name" value="DNA-BINDING TRANSCRIPTIONAL ACTIVATOR DEVR_DOSR"/>
    <property type="match status" value="1"/>
</dbReference>
<dbReference type="PATRIC" id="fig|453.4.peg.1635"/>
<organism evidence="5 7">
    <name type="scientific">Legionella feeleii</name>
    <dbReference type="NCBI Taxonomy" id="453"/>
    <lineage>
        <taxon>Bacteria</taxon>
        <taxon>Pseudomonadati</taxon>
        <taxon>Pseudomonadota</taxon>
        <taxon>Gammaproteobacteria</taxon>
        <taxon>Legionellales</taxon>
        <taxon>Legionellaceae</taxon>
        <taxon>Legionella</taxon>
    </lineage>
</organism>
<reference evidence="5 7" key="1">
    <citation type="submission" date="2015-11" db="EMBL/GenBank/DDBJ databases">
        <title>Genomic analysis of 38 Legionella species identifies large and diverse effector repertoires.</title>
        <authorList>
            <person name="Burstein D."/>
            <person name="Amaro F."/>
            <person name="Zusman T."/>
            <person name="Lifshitz Z."/>
            <person name="Cohen O."/>
            <person name="Gilbert J.A."/>
            <person name="Pupko T."/>
            <person name="Shuman H.A."/>
            <person name="Segal G."/>
        </authorList>
    </citation>
    <scope>NUCLEOTIDE SEQUENCE [LARGE SCALE GENOMIC DNA]</scope>
    <source>
        <strain evidence="5 7">WO-44C</strain>
    </source>
</reference>
<dbReference type="SMART" id="SM00421">
    <property type="entry name" value="HTH_LUXR"/>
    <property type="match status" value="1"/>
</dbReference>
<feature type="domain" description="HTH luxR-type" evidence="4">
    <location>
        <begin position="56"/>
        <end position="121"/>
    </location>
</feature>
<dbReference type="Proteomes" id="UP000054698">
    <property type="component" value="Unassembled WGS sequence"/>
</dbReference>
<evidence type="ECO:0000313" key="5">
    <source>
        <dbReference type="EMBL" id="KTC98744.1"/>
    </source>
</evidence>
<dbReference type="PANTHER" id="PTHR44688:SF16">
    <property type="entry name" value="DNA-BINDING TRANSCRIPTIONAL ACTIVATOR DEVR_DOSR"/>
    <property type="match status" value="1"/>
</dbReference>
<sequence>MVKTKRETLTETNLIDSPFFQVFAKNYLDYLGNSNPTHKQLAEIQALLSNTWIRLPIHFDLRLSEQEKQCLYLSAQGKGLKEIAAFLNVSLRRVTQYRQAIFKKLGCRNITSAIIVGIRYGVIKKGEALDD</sequence>
<dbReference type="AlphaFoldDB" id="A0A0W0TTH7"/>
<dbReference type="PRINTS" id="PR00038">
    <property type="entry name" value="HTHLUXR"/>
</dbReference>
<dbReference type="Proteomes" id="UP000251942">
    <property type="component" value="Unassembled WGS sequence"/>
</dbReference>
<dbReference type="InterPro" id="IPR036388">
    <property type="entry name" value="WH-like_DNA-bd_sf"/>
</dbReference>
<dbReference type="OrthoDB" id="9774661at2"/>
<dbReference type="Pfam" id="PF00196">
    <property type="entry name" value="GerE"/>
    <property type="match status" value="1"/>
</dbReference>
<reference evidence="6 8" key="2">
    <citation type="submission" date="2018-06" db="EMBL/GenBank/DDBJ databases">
        <authorList>
            <consortium name="Pathogen Informatics"/>
            <person name="Doyle S."/>
        </authorList>
    </citation>
    <scope>NUCLEOTIDE SEQUENCE [LARGE SCALE GENOMIC DNA]</scope>
    <source>
        <strain evidence="6 8">NCTC12022</strain>
    </source>
</reference>
<dbReference type="InterPro" id="IPR016032">
    <property type="entry name" value="Sig_transdc_resp-reg_C-effctor"/>
</dbReference>
<evidence type="ECO:0000313" key="6">
    <source>
        <dbReference type="EMBL" id="SPX62791.1"/>
    </source>
</evidence>
<dbReference type="CDD" id="cd06170">
    <property type="entry name" value="LuxR_C_like"/>
    <property type="match status" value="1"/>
</dbReference>
<proteinExistence type="predicted"/>
<dbReference type="STRING" id="453.Lfee_1494"/>
<keyword evidence="7" id="KW-1185">Reference proteome</keyword>
<dbReference type="GO" id="GO:0003677">
    <property type="term" value="F:DNA binding"/>
    <property type="evidence" value="ECO:0007669"/>
    <property type="project" value="UniProtKB-KW"/>
</dbReference>
<dbReference type="GO" id="GO:0006355">
    <property type="term" value="P:regulation of DNA-templated transcription"/>
    <property type="evidence" value="ECO:0007669"/>
    <property type="project" value="InterPro"/>
</dbReference>
<protein>
    <submittedName>
        <fullName evidence="5">Transcriptional regulator LuxR</fullName>
    </submittedName>
</protein>
<evidence type="ECO:0000256" key="2">
    <source>
        <dbReference type="ARBA" id="ARBA00023125"/>
    </source>
</evidence>
<evidence type="ECO:0000313" key="7">
    <source>
        <dbReference type="Proteomes" id="UP000054698"/>
    </source>
</evidence>
<dbReference type="EMBL" id="LNYB01000064">
    <property type="protein sequence ID" value="KTC98744.1"/>
    <property type="molecule type" value="Genomic_DNA"/>
</dbReference>
<dbReference type="SUPFAM" id="SSF46894">
    <property type="entry name" value="C-terminal effector domain of the bipartite response regulators"/>
    <property type="match status" value="1"/>
</dbReference>
<evidence type="ECO:0000313" key="8">
    <source>
        <dbReference type="Proteomes" id="UP000251942"/>
    </source>
</evidence>
<name>A0A0W0TTH7_9GAMM</name>
<keyword evidence="1" id="KW-0805">Transcription regulation</keyword>
<dbReference type="RefSeq" id="WP_058445427.1">
    <property type="nucleotide sequence ID" value="NZ_KV441822.1"/>
</dbReference>
<keyword evidence="3" id="KW-0804">Transcription</keyword>